<dbReference type="Proteomes" id="UP001056374">
    <property type="component" value="Chromosome"/>
</dbReference>
<sequence length="87" mass="9041">MMTSTTMLALGTSAGTLVASILSVLIVGALGMYTLLHHKQVLAWMNKIQKKGEKVQSSASPPSVSTTCTRSSADSPRGHAAPPTSRS</sequence>
<organism evidence="3 4">
    <name type="scientific">Streptomyces phaeoluteigriseus</name>
    <dbReference type="NCBI Taxonomy" id="114686"/>
    <lineage>
        <taxon>Bacteria</taxon>
        <taxon>Bacillati</taxon>
        <taxon>Actinomycetota</taxon>
        <taxon>Actinomycetes</taxon>
        <taxon>Kitasatosporales</taxon>
        <taxon>Streptomycetaceae</taxon>
        <taxon>Streptomyces</taxon>
        <taxon>Streptomyces aurantiacus group</taxon>
    </lineage>
</organism>
<keyword evidence="2" id="KW-0812">Transmembrane</keyword>
<reference evidence="3" key="1">
    <citation type="submission" date="2022-06" db="EMBL/GenBank/DDBJ databases">
        <title>Complete genome sequence of soil microorganisms Streptomyces sp. Qhu-M197 isolated from Alpine meadows habitats on the Tibetan Plateau.</title>
        <authorList>
            <person name="Zhang B."/>
            <person name="Xiang X."/>
            <person name="Fan J."/>
        </authorList>
    </citation>
    <scope>NUCLEOTIDE SEQUENCE</scope>
    <source>
        <strain evidence="3">Qhu-M197</strain>
    </source>
</reference>
<feature type="region of interest" description="Disordered" evidence="1">
    <location>
        <begin position="52"/>
        <end position="87"/>
    </location>
</feature>
<evidence type="ECO:0000256" key="1">
    <source>
        <dbReference type="SAM" id="MobiDB-lite"/>
    </source>
</evidence>
<feature type="compositionally biased region" description="Polar residues" evidence="1">
    <location>
        <begin position="55"/>
        <end position="74"/>
    </location>
</feature>
<evidence type="ECO:0000313" key="3">
    <source>
        <dbReference type="EMBL" id="USQ85684.1"/>
    </source>
</evidence>
<proteinExistence type="predicted"/>
<evidence type="ECO:0000256" key="2">
    <source>
        <dbReference type="SAM" id="Phobius"/>
    </source>
</evidence>
<keyword evidence="2" id="KW-0472">Membrane</keyword>
<evidence type="ECO:0000313" key="4">
    <source>
        <dbReference type="Proteomes" id="UP001056374"/>
    </source>
</evidence>
<gene>
    <name evidence="3" type="ORF">NFX46_19130</name>
</gene>
<keyword evidence="4" id="KW-1185">Reference proteome</keyword>
<protein>
    <submittedName>
        <fullName evidence="3">Uncharacterized protein</fullName>
    </submittedName>
</protein>
<keyword evidence="2" id="KW-1133">Transmembrane helix</keyword>
<name>A0ABY4ZA37_9ACTN</name>
<accession>A0ABY4ZA37</accession>
<dbReference type="EMBL" id="CP099468">
    <property type="protein sequence ID" value="USQ85684.1"/>
    <property type="molecule type" value="Genomic_DNA"/>
</dbReference>
<feature type="transmembrane region" description="Helical" evidence="2">
    <location>
        <begin position="12"/>
        <end position="36"/>
    </location>
</feature>
<dbReference type="RefSeq" id="WP_252550879.1">
    <property type="nucleotide sequence ID" value="NZ_CP099468.1"/>
</dbReference>